<name>A0A069CQW7_WEIOS</name>
<keyword evidence="1" id="KW-0812">Transmembrane</keyword>
<dbReference type="SUPFAM" id="SSF53474">
    <property type="entry name" value="alpha/beta-Hydrolases"/>
    <property type="match status" value="1"/>
</dbReference>
<dbReference type="Proteomes" id="UP000030643">
    <property type="component" value="Unassembled WGS sequence"/>
</dbReference>
<protein>
    <submittedName>
        <fullName evidence="3">Predicted hydrolase or acyltransferase</fullName>
    </submittedName>
</protein>
<keyword evidence="4" id="KW-1185">Reference proteome</keyword>
<dbReference type="EMBL" id="DF820484">
    <property type="protein sequence ID" value="GAK30105.1"/>
    <property type="molecule type" value="Genomic_DNA"/>
</dbReference>
<dbReference type="eggNOG" id="COG0596">
    <property type="taxonomic scope" value="Bacteria"/>
</dbReference>
<accession>A0A069CQW7</accession>
<keyword evidence="3" id="KW-0808">Transferase</keyword>
<organism evidence="3 4">
    <name type="scientific">Weissella oryzae (strain DSM 25784 / JCM 18191 / LMG 30913 / SG25)</name>
    <dbReference type="NCBI Taxonomy" id="1329250"/>
    <lineage>
        <taxon>Bacteria</taxon>
        <taxon>Bacillati</taxon>
        <taxon>Bacillota</taxon>
        <taxon>Bacilli</taxon>
        <taxon>Lactobacillales</taxon>
        <taxon>Lactobacillaceae</taxon>
        <taxon>Weissella</taxon>
    </lineage>
</organism>
<dbReference type="InterPro" id="IPR000073">
    <property type="entry name" value="AB_hydrolase_1"/>
</dbReference>
<dbReference type="GO" id="GO:0016746">
    <property type="term" value="F:acyltransferase activity"/>
    <property type="evidence" value="ECO:0007669"/>
    <property type="project" value="UniProtKB-KW"/>
</dbReference>
<dbReference type="OrthoDB" id="9805423at2"/>
<dbReference type="Gene3D" id="3.40.50.1820">
    <property type="entry name" value="alpha/beta hydrolase"/>
    <property type="match status" value="2"/>
</dbReference>
<reference evidence="4" key="1">
    <citation type="journal article" date="2014" name="Genome Announc.">
        <title>Draft genome sequence of Weissella oryzae SG25T, isolated from fermented rice grains.</title>
        <authorList>
            <person name="Tanizawa Y."/>
            <person name="Fujisawa T."/>
            <person name="Mochizuki T."/>
            <person name="Kaminuma E."/>
            <person name="Suzuki Y."/>
            <person name="Nakamura Y."/>
            <person name="Tohno M."/>
        </authorList>
    </citation>
    <scope>NUCLEOTIDE SEQUENCE [LARGE SCALE GENOMIC DNA]</scope>
    <source>
        <strain evidence="4">DSM 25784 / JCM 18191 / LMG 30913 / SG25</strain>
    </source>
</reference>
<sequence>MEFETTDKSRIAYSTYGDPTNPPLVIIHGNSGSQKNFRRHVKDYVSDYWVITYDDRGHGKSSNTQANITYKELTSDLVELCDHLSINAWNIVGYSDGANVALKFAYLFPNKTISLVLAAPNLNFLGIIFPIRILALLLIWLLNLVRWLPGLKRRINQVNIIFETPQLTWQDLEKIKQPALIIVGQYDFISSSHTQTIANHLINSKLLVLPNRSHLVIFTAPHYFTKLTKQFLNKENGIHD</sequence>
<feature type="transmembrane region" description="Helical" evidence="1">
    <location>
        <begin position="124"/>
        <end position="145"/>
    </location>
</feature>
<dbReference type="GO" id="GO:0016787">
    <property type="term" value="F:hydrolase activity"/>
    <property type="evidence" value="ECO:0007669"/>
    <property type="project" value="UniProtKB-KW"/>
</dbReference>
<dbReference type="Pfam" id="PF00561">
    <property type="entry name" value="Abhydrolase_1"/>
    <property type="match status" value="1"/>
</dbReference>
<proteinExistence type="predicted"/>
<keyword evidence="3" id="KW-0012">Acyltransferase</keyword>
<evidence type="ECO:0000259" key="2">
    <source>
        <dbReference type="Pfam" id="PF00561"/>
    </source>
</evidence>
<evidence type="ECO:0000256" key="1">
    <source>
        <dbReference type="SAM" id="Phobius"/>
    </source>
</evidence>
<keyword evidence="1" id="KW-1133">Transmembrane helix</keyword>
<evidence type="ECO:0000313" key="3">
    <source>
        <dbReference type="EMBL" id="GAK30105.1"/>
    </source>
</evidence>
<dbReference type="InterPro" id="IPR050471">
    <property type="entry name" value="AB_hydrolase"/>
</dbReference>
<feature type="domain" description="AB hydrolase-1" evidence="2">
    <location>
        <begin position="22"/>
        <end position="124"/>
    </location>
</feature>
<evidence type="ECO:0000313" key="4">
    <source>
        <dbReference type="Proteomes" id="UP000030643"/>
    </source>
</evidence>
<gene>
    <name evidence="3" type="ORF">WOSG25_012020</name>
</gene>
<keyword evidence="1" id="KW-0472">Membrane</keyword>
<dbReference type="PANTHER" id="PTHR43433:SF5">
    <property type="entry name" value="AB HYDROLASE-1 DOMAIN-CONTAINING PROTEIN"/>
    <property type="match status" value="1"/>
</dbReference>
<dbReference type="AlphaFoldDB" id="A0A069CQW7"/>
<dbReference type="RefSeq" id="WP_027698245.1">
    <property type="nucleotide sequence ID" value="NZ_DF820484.1"/>
</dbReference>
<dbReference type="PANTHER" id="PTHR43433">
    <property type="entry name" value="HYDROLASE, ALPHA/BETA FOLD FAMILY PROTEIN"/>
    <property type="match status" value="1"/>
</dbReference>
<dbReference type="STRING" id="1329250.WOSG25_012020"/>
<dbReference type="InterPro" id="IPR029058">
    <property type="entry name" value="AB_hydrolase_fold"/>
</dbReference>
<keyword evidence="3" id="KW-0378">Hydrolase</keyword>